<sequence>MATNSNNNINSSSAGNDPFDLSWIFQSNDSNVDLNHVGSLTGSGLNLNDLSLGHRQLGMVTSMTTEVRRTYVSPRPCHQSTSFSLHDETLTHEVVKTTHFFAPPSMMDHFMFSSNSGVGNQGTLPTNISVRIQEQGQAAAVSNFQPNSSVRFQGGTLPSSSIQPTSGNQPAEQSQPVARNQRSRSAHEVIDVDAYDSDVRDNSSRASENQPHWPNMQVRNDVFFENLSMNPVNHGSGNINVPINGGIHENSANANDPQLDNTGQDGGRGRGRGRGHGRGRSTDQDGMADSFPPQNRGVGSGRGRDRGRGRGQGRKNDGRIHCLPRGDNGGYYCPFPECQNLVFQTTQGFVAHASSIHHSAETSEERQRRNEARFGKRKLSLSLTKCGISVMPDKLNFKPVKLGENQSNSKWENDGERTIAVGSQDIKPRILLGININ</sequence>
<dbReference type="OrthoDB" id="824947at2759"/>
<evidence type="ECO:0000313" key="2">
    <source>
        <dbReference type="EMBL" id="OMO69096.1"/>
    </source>
</evidence>
<feature type="compositionally biased region" description="Polar residues" evidence="1">
    <location>
        <begin position="250"/>
        <end position="263"/>
    </location>
</feature>
<evidence type="ECO:0000313" key="3">
    <source>
        <dbReference type="Proteomes" id="UP000188268"/>
    </source>
</evidence>
<feature type="compositionally biased region" description="Polar residues" evidence="1">
    <location>
        <begin position="149"/>
        <end position="180"/>
    </location>
</feature>
<proteinExistence type="predicted"/>
<gene>
    <name evidence="2" type="ORF">CCACVL1_19652</name>
</gene>
<protein>
    <recommendedName>
        <fullName evidence="4">C2H2-type domain-containing protein</fullName>
    </recommendedName>
</protein>
<feature type="region of interest" description="Disordered" evidence="1">
    <location>
        <begin position="240"/>
        <end position="323"/>
    </location>
</feature>
<feature type="region of interest" description="Disordered" evidence="1">
    <location>
        <begin position="149"/>
        <end position="216"/>
    </location>
</feature>
<evidence type="ECO:0008006" key="4">
    <source>
        <dbReference type="Google" id="ProtNLM"/>
    </source>
</evidence>
<comment type="caution">
    <text evidence="2">The sequence shown here is derived from an EMBL/GenBank/DDBJ whole genome shotgun (WGS) entry which is preliminary data.</text>
</comment>
<evidence type="ECO:0000256" key="1">
    <source>
        <dbReference type="SAM" id="MobiDB-lite"/>
    </source>
</evidence>
<name>A0A1R3HFF4_COCAP</name>
<reference evidence="2 3" key="1">
    <citation type="submission" date="2013-09" db="EMBL/GenBank/DDBJ databases">
        <title>Corchorus capsularis genome sequencing.</title>
        <authorList>
            <person name="Alam M."/>
            <person name="Haque M.S."/>
            <person name="Islam M.S."/>
            <person name="Emdad E.M."/>
            <person name="Islam M.M."/>
            <person name="Ahmed B."/>
            <person name="Halim A."/>
            <person name="Hossen Q.M.M."/>
            <person name="Hossain M.Z."/>
            <person name="Ahmed R."/>
            <person name="Khan M.M."/>
            <person name="Islam R."/>
            <person name="Rashid M.M."/>
            <person name="Khan S.A."/>
            <person name="Rahman M.S."/>
            <person name="Alam M."/>
        </authorList>
    </citation>
    <scope>NUCLEOTIDE SEQUENCE [LARGE SCALE GENOMIC DNA]</scope>
    <source>
        <strain evidence="3">cv. CVL-1</strain>
        <tissue evidence="2">Whole seedling</tissue>
    </source>
</reference>
<dbReference type="Gramene" id="OMO69096">
    <property type="protein sequence ID" value="OMO69096"/>
    <property type="gene ID" value="CCACVL1_19652"/>
</dbReference>
<dbReference type="Proteomes" id="UP000188268">
    <property type="component" value="Unassembled WGS sequence"/>
</dbReference>
<feature type="compositionally biased region" description="Basic and acidic residues" evidence="1">
    <location>
        <begin position="302"/>
        <end position="320"/>
    </location>
</feature>
<accession>A0A1R3HFF4</accession>
<organism evidence="2 3">
    <name type="scientific">Corchorus capsularis</name>
    <name type="common">Jute</name>
    <dbReference type="NCBI Taxonomy" id="210143"/>
    <lineage>
        <taxon>Eukaryota</taxon>
        <taxon>Viridiplantae</taxon>
        <taxon>Streptophyta</taxon>
        <taxon>Embryophyta</taxon>
        <taxon>Tracheophyta</taxon>
        <taxon>Spermatophyta</taxon>
        <taxon>Magnoliopsida</taxon>
        <taxon>eudicotyledons</taxon>
        <taxon>Gunneridae</taxon>
        <taxon>Pentapetalae</taxon>
        <taxon>rosids</taxon>
        <taxon>malvids</taxon>
        <taxon>Malvales</taxon>
        <taxon>Malvaceae</taxon>
        <taxon>Grewioideae</taxon>
        <taxon>Apeibeae</taxon>
        <taxon>Corchorus</taxon>
    </lineage>
</organism>
<dbReference type="AlphaFoldDB" id="A0A1R3HFF4"/>
<keyword evidence="3" id="KW-1185">Reference proteome</keyword>
<dbReference type="EMBL" id="AWWV01012092">
    <property type="protein sequence ID" value="OMO69096.1"/>
    <property type="molecule type" value="Genomic_DNA"/>
</dbReference>
<feature type="compositionally biased region" description="Basic residues" evidence="1">
    <location>
        <begin position="269"/>
        <end position="279"/>
    </location>
</feature>